<feature type="region of interest" description="Disordered" evidence="1">
    <location>
        <begin position="1"/>
        <end position="20"/>
    </location>
</feature>
<sequence length="221" mass="25409">MARVKHRRNSAPKTAVSFSRSKCTNKNPNLVTPCYTKIKEFSEQKDSREIERNGKMVEYESCCIDGFIIYSFATVEEQLKFCPSTALEVFPSTIISKSIDKTKILQEITTIDCEYPVEKNEDVNGIRQKNTCASCGKAFVFLSTLEFHLRNTIPKDSVILKCEFCPHLSYGSDTMRMHVRHLHGQRLYDQFSSDELRELFDEQIPPCKRDCSNASNILIKK</sequence>
<dbReference type="Proteomes" id="UP000820818">
    <property type="component" value="Linkage Group LG7"/>
</dbReference>
<accession>A0AAD5PUZ2</accession>
<dbReference type="EMBL" id="WJBH02000007">
    <property type="protein sequence ID" value="KAI9556410.1"/>
    <property type="molecule type" value="Genomic_DNA"/>
</dbReference>
<dbReference type="AlphaFoldDB" id="A0AAD5PUZ2"/>
<name>A0AAD5PUZ2_9CRUS</name>
<evidence type="ECO:0000256" key="1">
    <source>
        <dbReference type="SAM" id="MobiDB-lite"/>
    </source>
</evidence>
<evidence type="ECO:0000313" key="3">
    <source>
        <dbReference type="Proteomes" id="UP000820818"/>
    </source>
</evidence>
<evidence type="ECO:0000313" key="2">
    <source>
        <dbReference type="EMBL" id="KAI9556410.1"/>
    </source>
</evidence>
<dbReference type="InterPro" id="IPR036236">
    <property type="entry name" value="Znf_C2H2_sf"/>
</dbReference>
<reference evidence="2 3" key="1">
    <citation type="submission" date="2022-05" db="EMBL/GenBank/DDBJ databases">
        <title>A multi-omics perspective on studying reproductive biology in Daphnia sinensis.</title>
        <authorList>
            <person name="Jia J."/>
        </authorList>
    </citation>
    <scope>NUCLEOTIDE SEQUENCE [LARGE SCALE GENOMIC DNA]</scope>
    <source>
        <strain evidence="2 3">WSL</strain>
    </source>
</reference>
<evidence type="ECO:0008006" key="4">
    <source>
        <dbReference type="Google" id="ProtNLM"/>
    </source>
</evidence>
<dbReference type="SUPFAM" id="SSF57667">
    <property type="entry name" value="beta-beta-alpha zinc fingers"/>
    <property type="match status" value="1"/>
</dbReference>
<proteinExistence type="predicted"/>
<comment type="caution">
    <text evidence="2">The sequence shown here is derived from an EMBL/GenBank/DDBJ whole genome shotgun (WGS) entry which is preliminary data.</text>
</comment>
<organism evidence="2 3">
    <name type="scientific">Daphnia sinensis</name>
    <dbReference type="NCBI Taxonomy" id="1820382"/>
    <lineage>
        <taxon>Eukaryota</taxon>
        <taxon>Metazoa</taxon>
        <taxon>Ecdysozoa</taxon>
        <taxon>Arthropoda</taxon>
        <taxon>Crustacea</taxon>
        <taxon>Branchiopoda</taxon>
        <taxon>Diplostraca</taxon>
        <taxon>Cladocera</taxon>
        <taxon>Anomopoda</taxon>
        <taxon>Daphniidae</taxon>
        <taxon>Daphnia</taxon>
        <taxon>Daphnia similis group</taxon>
    </lineage>
</organism>
<dbReference type="Gene3D" id="3.30.160.60">
    <property type="entry name" value="Classic Zinc Finger"/>
    <property type="match status" value="1"/>
</dbReference>
<feature type="compositionally biased region" description="Basic residues" evidence="1">
    <location>
        <begin position="1"/>
        <end position="10"/>
    </location>
</feature>
<gene>
    <name evidence="2" type="ORF">GHT06_018984</name>
</gene>
<protein>
    <recommendedName>
        <fullName evidence="4">C2H2-type domain-containing protein</fullName>
    </recommendedName>
</protein>
<keyword evidence="3" id="KW-1185">Reference proteome</keyword>